<organism evidence="2 3">
    <name type="scientific">Suillus discolor</name>
    <dbReference type="NCBI Taxonomy" id="1912936"/>
    <lineage>
        <taxon>Eukaryota</taxon>
        <taxon>Fungi</taxon>
        <taxon>Dikarya</taxon>
        <taxon>Basidiomycota</taxon>
        <taxon>Agaricomycotina</taxon>
        <taxon>Agaricomycetes</taxon>
        <taxon>Agaricomycetidae</taxon>
        <taxon>Boletales</taxon>
        <taxon>Suillineae</taxon>
        <taxon>Suillaceae</taxon>
        <taxon>Suillus</taxon>
    </lineage>
</organism>
<gene>
    <name evidence="2" type="ORF">F5147DRAFT_429016</name>
</gene>
<accession>A0A9P7FD42</accession>
<evidence type="ECO:0000256" key="1">
    <source>
        <dbReference type="SAM" id="MobiDB-lite"/>
    </source>
</evidence>
<evidence type="ECO:0000313" key="2">
    <source>
        <dbReference type="EMBL" id="KAG2114607.1"/>
    </source>
</evidence>
<reference evidence="2" key="1">
    <citation type="journal article" date="2020" name="New Phytol.">
        <title>Comparative genomics reveals dynamic genome evolution in host specialist ectomycorrhizal fungi.</title>
        <authorList>
            <person name="Lofgren L.A."/>
            <person name="Nguyen N.H."/>
            <person name="Vilgalys R."/>
            <person name="Ruytinx J."/>
            <person name="Liao H.L."/>
            <person name="Branco S."/>
            <person name="Kuo A."/>
            <person name="LaButti K."/>
            <person name="Lipzen A."/>
            <person name="Andreopoulos W."/>
            <person name="Pangilinan J."/>
            <person name="Riley R."/>
            <person name="Hundley H."/>
            <person name="Na H."/>
            <person name="Barry K."/>
            <person name="Grigoriev I.V."/>
            <person name="Stajich J.E."/>
            <person name="Kennedy P.G."/>
        </authorList>
    </citation>
    <scope>NUCLEOTIDE SEQUENCE</scope>
    <source>
        <strain evidence="2">FC423</strain>
    </source>
</reference>
<dbReference type="EMBL" id="JABBWM010000009">
    <property type="protein sequence ID" value="KAG2114607.1"/>
    <property type="molecule type" value="Genomic_DNA"/>
</dbReference>
<dbReference type="AlphaFoldDB" id="A0A9P7FD42"/>
<dbReference type="OrthoDB" id="3364736at2759"/>
<protein>
    <submittedName>
        <fullName evidence="2">Uncharacterized protein</fullName>
    </submittedName>
</protein>
<comment type="caution">
    <text evidence="2">The sequence shown here is derived from an EMBL/GenBank/DDBJ whole genome shotgun (WGS) entry which is preliminary data.</text>
</comment>
<name>A0A9P7FD42_9AGAM</name>
<proteinExistence type="predicted"/>
<feature type="compositionally biased region" description="Low complexity" evidence="1">
    <location>
        <begin position="209"/>
        <end position="225"/>
    </location>
</feature>
<dbReference type="Proteomes" id="UP000823399">
    <property type="component" value="Unassembled WGS sequence"/>
</dbReference>
<evidence type="ECO:0000313" key="3">
    <source>
        <dbReference type="Proteomes" id="UP000823399"/>
    </source>
</evidence>
<keyword evidence="3" id="KW-1185">Reference proteome</keyword>
<dbReference type="RefSeq" id="XP_041296555.1">
    <property type="nucleotide sequence ID" value="XM_041429795.1"/>
</dbReference>
<sequence length="237" mass="25442">MPLSIKLTLCSQRCRMANPLLISTWMRRLLLRESLSLFAFELYGTLIAAFQVYRRFQITFTTAASAAQFIDAVRPVCPCRLNPQPQPLVTRIPPVATTGLIDDIPRQGTIRTAVSQARPSMSGAPFRLAPTTLLSGNPSSESSLPVFALSTPVDFTPVALSSSSMKTTSVTTPSHDGTFVIPTETPRIILPKSTQCQALSGSIYSTKGSLLDSSQPSSSTLSSPNMMPPPPLPSSVT</sequence>
<feature type="compositionally biased region" description="Pro residues" evidence="1">
    <location>
        <begin position="226"/>
        <end position="237"/>
    </location>
</feature>
<feature type="region of interest" description="Disordered" evidence="1">
    <location>
        <begin position="206"/>
        <end position="237"/>
    </location>
</feature>
<dbReference type="GeneID" id="64692054"/>